<evidence type="ECO:0000313" key="6">
    <source>
        <dbReference type="EMBL" id="QUS56569.1"/>
    </source>
</evidence>
<feature type="signal peptide" evidence="4">
    <location>
        <begin position="1"/>
        <end position="26"/>
    </location>
</feature>
<dbReference type="EMBL" id="CP074126">
    <property type="protein sequence ID" value="QUS56569.1"/>
    <property type="molecule type" value="Genomic_DNA"/>
</dbReference>
<dbReference type="CDD" id="cd13696">
    <property type="entry name" value="PBP2_Atu4678_like"/>
    <property type="match status" value="1"/>
</dbReference>
<dbReference type="Pfam" id="PF00497">
    <property type="entry name" value="SBP_bac_3"/>
    <property type="match status" value="1"/>
</dbReference>
<name>A0ABX8ANB8_9HYPH</name>
<dbReference type="SMART" id="SM00062">
    <property type="entry name" value="PBPb"/>
    <property type="match status" value="1"/>
</dbReference>
<dbReference type="InterPro" id="IPR001638">
    <property type="entry name" value="Solute-binding_3/MltF_N"/>
</dbReference>
<comment type="similarity">
    <text evidence="1">Belongs to the bacterial solute-binding protein 3 family.</text>
</comment>
<evidence type="ECO:0000256" key="3">
    <source>
        <dbReference type="ARBA" id="ARBA00022729"/>
    </source>
</evidence>
<evidence type="ECO:0000256" key="4">
    <source>
        <dbReference type="SAM" id="SignalP"/>
    </source>
</evidence>
<dbReference type="RefSeq" id="WP_083646265.1">
    <property type="nucleotide sequence ID" value="NZ_CP074126.1"/>
</dbReference>
<accession>A0ABX8ANB8</accession>
<dbReference type="InterPro" id="IPR051455">
    <property type="entry name" value="Bact_solute-bind_prot3"/>
</dbReference>
<evidence type="ECO:0000256" key="1">
    <source>
        <dbReference type="ARBA" id="ARBA00010333"/>
    </source>
</evidence>
<feature type="domain" description="Solute-binding protein family 3/N-terminal" evidence="5">
    <location>
        <begin position="37"/>
        <end position="263"/>
    </location>
</feature>
<dbReference type="PANTHER" id="PTHR30085:SF6">
    <property type="entry name" value="ABC TRANSPORTER GLUTAMINE-BINDING PROTEIN GLNH"/>
    <property type="match status" value="1"/>
</dbReference>
<gene>
    <name evidence="6" type="ORF">KGB56_03785</name>
</gene>
<organism evidence="6 7">
    <name type="scientific">Pseudovibrio brasiliensis</name>
    <dbReference type="NCBI Taxonomy" id="1898042"/>
    <lineage>
        <taxon>Bacteria</taxon>
        <taxon>Pseudomonadati</taxon>
        <taxon>Pseudomonadota</taxon>
        <taxon>Alphaproteobacteria</taxon>
        <taxon>Hyphomicrobiales</taxon>
        <taxon>Stappiaceae</taxon>
        <taxon>Pseudovibrio</taxon>
    </lineage>
</organism>
<dbReference type="SUPFAM" id="SSF53850">
    <property type="entry name" value="Periplasmic binding protein-like II"/>
    <property type="match status" value="1"/>
</dbReference>
<sequence length="275" mass="30149">MRKLIRNSIALCGAALMGIATVPAQADEIDDIIGKGTLRCGVMLDFPPAGYRNSSNRPDGFDVQYCKDMAKALGVEAEVVETPSPERVPALVSKRVDVMIASASNTLERAKTVAFTMPYVVYTNVVITQKDSSIESFEDLKGRSVGNVVGTTPEQSFLEYFEKWDDPNGNYTGFGSDAESYLAVSQGKVEAIIGSSAQAADLIASGNFPNLEIRAEAPFTVDLVSIAVNKNDHSLLRWANLFVWEQQKSGRYAELYKQYFRSDEVPALTIPNTYY</sequence>
<evidence type="ECO:0000259" key="5">
    <source>
        <dbReference type="SMART" id="SM00062"/>
    </source>
</evidence>
<reference evidence="6 7" key="1">
    <citation type="journal article" date="2021" name="Angew. Chem. Int. Ed. Engl.">
        <title>A novel family of nonribosomal peptides modulate collective behavior in Pseudovibrio bacteria isolated from marine sponges.</title>
        <authorList>
            <person name="Ioca L.P."/>
            <person name="Dai Y."/>
            <person name="Kunakom S."/>
            <person name="Diaz-Espinosa J."/>
            <person name="Krunic A."/>
            <person name="Crnkovic C.M."/>
            <person name="Orjala J."/>
            <person name="Sanchez L.M."/>
            <person name="Ferreira A.G."/>
            <person name="Berlinck R.G.S."/>
            <person name="Eustaquio A.S."/>
        </authorList>
    </citation>
    <scope>NUCLEOTIDE SEQUENCE [LARGE SCALE GENOMIC DNA]</scope>
    <source>
        <strain evidence="6 7">Ab134</strain>
    </source>
</reference>
<evidence type="ECO:0000256" key="2">
    <source>
        <dbReference type="ARBA" id="ARBA00022448"/>
    </source>
</evidence>
<proteinExistence type="inferred from homology"/>
<evidence type="ECO:0000313" key="7">
    <source>
        <dbReference type="Proteomes" id="UP000680706"/>
    </source>
</evidence>
<keyword evidence="3 4" id="KW-0732">Signal</keyword>
<dbReference type="Gene3D" id="3.40.190.10">
    <property type="entry name" value="Periplasmic binding protein-like II"/>
    <property type="match status" value="2"/>
</dbReference>
<keyword evidence="2" id="KW-0813">Transport</keyword>
<feature type="chain" id="PRO_5046366291" evidence="4">
    <location>
        <begin position="27"/>
        <end position="275"/>
    </location>
</feature>
<dbReference type="Proteomes" id="UP000680706">
    <property type="component" value="Chromosome"/>
</dbReference>
<protein>
    <submittedName>
        <fullName evidence="6">Transporter substrate-binding domain-containing protein</fullName>
    </submittedName>
</protein>
<dbReference type="PANTHER" id="PTHR30085">
    <property type="entry name" value="AMINO ACID ABC TRANSPORTER PERMEASE"/>
    <property type="match status" value="1"/>
</dbReference>
<keyword evidence="7" id="KW-1185">Reference proteome</keyword>